<feature type="domain" description="Lsm C-terminal" evidence="1">
    <location>
        <begin position="80"/>
        <end position="137"/>
    </location>
</feature>
<dbReference type="Pfam" id="PF14894">
    <property type="entry name" value="Lsm_C"/>
    <property type="match status" value="1"/>
</dbReference>
<dbReference type="InterPro" id="IPR037156">
    <property type="entry name" value="Lsm_C_sf"/>
</dbReference>
<protein>
    <recommendedName>
        <fullName evidence="1">Lsm C-terminal domain-containing protein</fullName>
    </recommendedName>
</protein>
<name>A0A832ZXP0_CALS0</name>
<proteinExistence type="predicted"/>
<dbReference type="SUPFAM" id="SSF50182">
    <property type="entry name" value="Sm-like ribonucleoproteins"/>
    <property type="match status" value="1"/>
</dbReference>
<evidence type="ECO:0000259" key="1">
    <source>
        <dbReference type="Pfam" id="PF14894"/>
    </source>
</evidence>
<dbReference type="EMBL" id="DQVM01000129">
    <property type="protein sequence ID" value="HIQ30247.1"/>
    <property type="molecule type" value="Genomic_DNA"/>
</dbReference>
<gene>
    <name evidence="2" type="ORF">EYH45_06760</name>
</gene>
<reference evidence="2" key="1">
    <citation type="journal article" date="2020" name="ISME J.">
        <title>Gammaproteobacteria mediating utilization of methyl-, sulfur- and petroleum organic compounds in deep ocean hydrothermal plumes.</title>
        <authorList>
            <person name="Zhou Z."/>
            <person name="Liu Y."/>
            <person name="Pan J."/>
            <person name="Cron B.R."/>
            <person name="Toner B.M."/>
            <person name="Anantharaman K."/>
            <person name="Breier J.A."/>
            <person name="Dick G.J."/>
            <person name="Li M."/>
        </authorList>
    </citation>
    <scope>NUCLEOTIDE SEQUENCE</scope>
    <source>
        <strain evidence="2">SZUA-1515</strain>
    </source>
</reference>
<accession>A0A832ZXP0</accession>
<dbReference type="Proteomes" id="UP000608579">
    <property type="component" value="Unassembled WGS sequence"/>
</dbReference>
<organism evidence="2 3">
    <name type="scientific">Caldiarchaeum subterraneum</name>
    <dbReference type="NCBI Taxonomy" id="311458"/>
    <lineage>
        <taxon>Archaea</taxon>
        <taxon>Nitrososphaerota</taxon>
        <taxon>Candidatus Caldarchaeales</taxon>
        <taxon>Candidatus Caldarchaeaceae</taxon>
        <taxon>Candidatus Caldarchaeum</taxon>
    </lineage>
</organism>
<dbReference type="InterPro" id="IPR028277">
    <property type="entry name" value="Lsm_C"/>
</dbReference>
<comment type="caution">
    <text evidence="2">The sequence shown here is derived from an EMBL/GenBank/DDBJ whole genome shotgun (WGS) entry which is preliminary data.</text>
</comment>
<dbReference type="AlphaFoldDB" id="A0A832ZXP0"/>
<evidence type="ECO:0000313" key="2">
    <source>
        <dbReference type="EMBL" id="HIQ30247.1"/>
    </source>
</evidence>
<dbReference type="InterPro" id="IPR010920">
    <property type="entry name" value="LSM_dom_sf"/>
</dbReference>
<evidence type="ECO:0000313" key="3">
    <source>
        <dbReference type="Proteomes" id="UP000608579"/>
    </source>
</evidence>
<dbReference type="Gene3D" id="2.30.30.100">
    <property type="match status" value="1"/>
</dbReference>
<sequence>MSGVVASKRFVDEFNTVVDKTVKVVTSHGSYEGRLTAYSTSDYSVWLSEARDSQGGLISKVFIHGSSILRIELVEAGPDMSKLAERLNRLFPNLVAYIRESDTILVMDRIRVTRDGVFGEGPAADRVKRVYEEFMREEAKKQPSV</sequence>
<dbReference type="Gene3D" id="3.30.310.60">
    <property type="entry name" value="Like-Sm ribonucleoprotein, C-terminal domain"/>
    <property type="match status" value="1"/>
</dbReference>